<dbReference type="InterPro" id="IPR008920">
    <property type="entry name" value="TF_FadR/GntR_C"/>
</dbReference>
<dbReference type="PROSITE" id="PS50949">
    <property type="entry name" value="HTH_GNTR"/>
    <property type="match status" value="1"/>
</dbReference>
<dbReference type="EMBL" id="AP017369">
    <property type="protein sequence ID" value="BAU97419.1"/>
    <property type="molecule type" value="Genomic_DNA"/>
</dbReference>
<gene>
    <name evidence="5" type="ORF">N24_3157</name>
</gene>
<dbReference type="Gene3D" id="1.20.120.530">
    <property type="entry name" value="GntR ligand-binding domain-like"/>
    <property type="match status" value="1"/>
</dbReference>
<proteinExistence type="predicted"/>
<accession>A0A169SCJ0</accession>
<dbReference type="SUPFAM" id="SSF46785">
    <property type="entry name" value="Winged helix' DNA-binding domain"/>
    <property type="match status" value="1"/>
</dbReference>
<protein>
    <submittedName>
        <fullName evidence="5">GntR family transcriptional regulator</fullName>
    </submittedName>
</protein>
<evidence type="ECO:0000256" key="2">
    <source>
        <dbReference type="ARBA" id="ARBA00023125"/>
    </source>
</evidence>
<dbReference type="KEGG" id="csur:N24_3157"/>
<evidence type="ECO:0000256" key="3">
    <source>
        <dbReference type="ARBA" id="ARBA00023163"/>
    </source>
</evidence>
<dbReference type="InterPro" id="IPR011711">
    <property type="entry name" value="GntR_C"/>
</dbReference>
<dbReference type="AlphaFoldDB" id="A0A169SCJ0"/>
<reference evidence="5 6" key="1">
    <citation type="submission" date="2016-02" db="EMBL/GenBank/DDBJ databases">
        <title>Corynebacterium glutamicum N24 whole genome sequencing project.</title>
        <authorList>
            <person name="Matsutani M."/>
            <person name="Nangtapong N."/>
            <person name="Yakushi T."/>
            <person name="Matsushita K."/>
        </authorList>
    </citation>
    <scope>NUCLEOTIDE SEQUENCE [LARGE SCALE GENOMIC DNA]</scope>
    <source>
        <strain evidence="5 6">N24</strain>
    </source>
</reference>
<dbReference type="GO" id="GO:0003700">
    <property type="term" value="F:DNA-binding transcription factor activity"/>
    <property type="evidence" value="ECO:0007669"/>
    <property type="project" value="InterPro"/>
</dbReference>
<organism evidence="5 6">
    <name type="scientific">Corynebacterium suranareeae</name>
    <dbReference type="NCBI Taxonomy" id="2506452"/>
    <lineage>
        <taxon>Bacteria</taxon>
        <taxon>Bacillati</taxon>
        <taxon>Actinomycetota</taxon>
        <taxon>Actinomycetes</taxon>
        <taxon>Mycobacteriales</taxon>
        <taxon>Corynebacteriaceae</taxon>
        <taxon>Corynebacterium</taxon>
    </lineage>
</organism>
<evidence type="ECO:0000313" key="6">
    <source>
        <dbReference type="Proteomes" id="UP000218244"/>
    </source>
</evidence>
<dbReference type="InterPro" id="IPR036390">
    <property type="entry name" value="WH_DNA-bd_sf"/>
</dbReference>
<name>A0A169SCJ0_9CORY</name>
<dbReference type="SUPFAM" id="SSF48008">
    <property type="entry name" value="GntR ligand-binding domain-like"/>
    <property type="match status" value="1"/>
</dbReference>
<keyword evidence="1" id="KW-0805">Transcription regulation</keyword>
<dbReference type="PANTHER" id="PTHR43537:SF24">
    <property type="entry name" value="GLUCONATE OPERON TRANSCRIPTIONAL REPRESSOR"/>
    <property type="match status" value="1"/>
</dbReference>
<dbReference type="Pfam" id="PF07729">
    <property type="entry name" value="FCD"/>
    <property type="match status" value="1"/>
</dbReference>
<sequence length="228" mass="25831">MTRSFPQSLTKNDFAYVQLRELILTGALEPGSQLQQGRLAEEMGVSTTPLREAIRRLSSEGLITLAAHRDARVTNVTQREAEDLFTVRKQLDPLASELAAKERTEKELSAIQEAEQDLRPLTNDGNVEALLAHREFHRRIYLASHNDILIDMLERLWDKADRYRVIGLRLRGDSPEETERVAAEHHELVEAISAQDPARARKAMEDHINSSLGRRAIEVFEKANTSTT</sequence>
<dbReference type="Gene3D" id="1.10.10.10">
    <property type="entry name" value="Winged helix-like DNA-binding domain superfamily/Winged helix DNA-binding domain"/>
    <property type="match status" value="1"/>
</dbReference>
<keyword evidence="2" id="KW-0238">DNA-binding</keyword>
<dbReference type="PANTHER" id="PTHR43537">
    <property type="entry name" value="TRANSCRIPTIONAL REGULATOR, GNTR FAMILY"/>
    <property type="match status" value="1"/>
</dbReference>
<dbReference type="SMART" id="SM00345">
    <property type="entry name" value="HTH_GNTR"/>
    <property type="match status" value="1"/>
</dbReference>
<dbReference type="Proteomes" id="UP000218244">
    <property type="component" value="Chromosome"/>
</dbReference>
<evidence type="ECO:0000313" key="5">
    <source>
        <dbReference type="EMBL" id="BAU97419.1"/>
    </source>
</evidence>
<keyword evidence="3" id="KW-0804">Transcription</keyword>
<evidence type="ECO:0000259" key="4">
    <source>
        <dbReference type="PROSITE" id="PS50949"/>
    </source>
</evidence>
<keyword evidence="6" id="KW-1185">Reference proteome</keyword>
<evidence type="ECO:0000256" key="1">
    <source>
        <dbReference type="ARBA" id="ARBA00023015"/>
    </source>
</evidence>
<feature type="domain" description="HTH gntR-type" evidence="4">
    <location>
        <begin position="9"/>
        <end position="76"/>
    </location>
</feature>
<dbReference type="GO" id="GO:0003677">
    <property type="term" value="F:DNA binding"/>
    <property type="evidence" value="ECO:0007669"/>
    <property type="project" value="UniProtKB-KW"/>
</dbReference>
<dbReference type="InterPro" id="IPR036388">
    <property type="entry name" value="WH-like_DNA-bd_sf"/>
</dbReference>
<dbReference type="InterPro" id="IPR000524">
    <property type="entry name" value="Tscrpt_reg_HTH_GntR"/>
</dbReference>
<dbReference type="RefSeq" id="WP_096459391.1">
    <property type="nucleotide sequence ID" value="NZ_AP017369.1"/>
</dbReference>
<dbReference type="SMART" id="SM00895">
    <property type="entry name" value="FCD"/>
    <property type="match status" value="1"/>
</dbReference>
<dbReference type="Pfam" id="PF00392">
    <property type="entry name" value="GntR"/>
    <property type="match status" value="1"/>
</dbReference>